<comment type="similarity">
    <text evidence="1 2">Belongs to the UPF0235 family.</text>
</comment>
<dbReference type="SUPFAM" id="SSF69786">
    <property type="entry name" value="YggU-like"/>
    <property type="match status" value="1"/>
</dbReference>
<accession>A0A4R8U9J1</accession>
<dbReference type="Pfam" id="PF02594">
    <property type="entry name" value="DUF167"/>
    <property type="match status" value="1"/>
</dbReference>
<comment type="caution">
    <text evidence="4">The sequence shown here is derived from an EMBL/GenBank/DDBJ whole genome shotgun (WGS) entry which is preliminary data.</text>
</comment>
<protein>
    <recommendedName>
        <fullName evidence="2">UPF0235 protein E3O23_17810</fullName>
    </recommendedName>
</protein>
<feature type="region of interest" description="Disordered" evidence="3">
    <location>
        <begin position="1"/>
        <end position="42"/>
    </location>
</feature>
<evidence type="ECO:0000313" key="4">
    <source>
        <dbReference type="EMBL" id="TFB46310.1"/>
    </source>
</evidence>
<name>A0A4R8U9J1_9MICO</name>
<evidence type="ECO:0000256" key="2">
    <source>
        <dbReference type="HAMAP-Rule" id="MF_00634"/>
    </source>
</evidence>
<gene>
    <name evidence="4" type="ORF">E3O23_17810</name>
</gene>
<dbReference type="SMART" id="SM01152">
    <property type="entry name" value="DUF167"/>
    <property type="match status" value="1"/>
</dbReference>
<dbReference type="AlphaFoldDB" id="A0A4R8U9J1"/>
<dbReference type="PANTHER" id="PTHR13420">
    <property type="entry name" value="UPF0235 PROTEIN C15ORF40"/>
    <property type="match status" value="1"/>
</dbReference>
<keyword evidence="5" id="KW-1185">Reference proteome</keyword>
<sequence length="119" mass="12459">MPAEAGLAEHAGVFDGNHGTLAPSVASTTLPAPEGPDVTPTVNLTVRVKPGSRKGPLIVEESGADASLTVFLQQRAVDGAANDALVRLLAEHFGVARSAVRIVRGHTSRVKHVRIEPWL</sequence>
<dbReference type="InterPro" id="IPR003746">
    <property type="entry name" value="DUF167"/>
</dbReference>
<reference evidence="4 5" key="1">
    <citation type="submission" date="2019-03" db="EMBL/GenBank/DDBJ databases">
        <title>Genomics of glacier-inhabiting Cryobacterium strains.</title>
        <authorList>
            <person name="Liu Q."/>
            <person name="Xin Y.-H."/>
        </authorList>
    </citation>
    <scope>NUCLEOTIDE SEQUENCE [LARGE SCALE GENOMIC DNA]</scope>
    <source>
        <strain evidence="4 5">Sr47</strain>
    </source>
</reference>
<evidence type="ECO:0000256" key="3">
    <source>
        <dbReference type="SAM" id="MobiDB-lite"/>
    </source>
</evidence>
<dbReference type="NCBIfam" id="TIGR00251">
    <property type="entry name" value="DUF167 family protein"/>
    <property type="match status" value="1"/>
</dbReference>
<organism evidence="4 5">
    <name type="scientific">Cryobacterium tagatosivorans</name>
    <dbReference type="NCBI Taxonomy" id="1259199"/>
    <lineage>
        <taxon>Bacteria</taxon>
        <taxon>Bacillati</taxon>
        <taxon>Actinomycetota</taxon>
        <taxon>Actinomycetes</taxon>
        <taxon>Micrococcales</taxon>
        <taxon>Microbacteriaceae</taxon>
        <taxon>Cryobacterium</taxon>
    </lineage>
</organism>
<dbReference type="HAMAP" id="MF_00634">
    <property type="entry name" value="UPF0235"/>
    <property type="match status" value="1"/>
</dbReference>
<proteinExistence type="inferred from homology"/>
<dbReference type="Gene3D" id="3.30.1200.10">
    <property type="entry name" value="YggU-like"/>
    <property type="match status" value="1"/>
</dbReference>
<dbReference type="PANTHER" id="PTHR13420:SF7">
    <property type="entry name" value="UPF0235 PROTEIN C15ORF40"/>
    <property type="match status" value="1"/>
</dbReference>
<evidence type="ECO:0000313" key="5">
    <source>
        <dbReference type="Proteomes" id="UP000297866"/>
    </source>
</evidence>
<dbReference type="OrthoDB" id="9801878at2"/>
<dbReference type="EMBL" id="SOEZ01000081">
    <property type="protein sequence ID" value="TFB46310.1"/>
    <property type="molecule type" value="Genomic_DNA"/>
</dbReference>
<dbReference type="InterPro" id="IPR036591">
    <property type="entry name" value="YggU-like_sf"/>
</dbReference>
<evidence type="ECO:0000256" key="1">
    <source>
        <dbReference type="ARBA" id="ARBA00010364"/>
    </source>
</evidence>
<dbReference type="GO" id="GO:0005737">
    <property type="term" value="C:cytoplasm"/>
    <property type="evidence" value="ECO:0007669"/>
    <property type="project" value="TreeGrafter"/>
</dbReference>
<dbReference type="Proteomes" id="UP000297866">
    <property type="component" value="Unassembled WGS sequence"/>
</dbReference>